<gene>
    <name evidence="1" type="ORF">CEURO_LOCUS6541</name>
</gene>
<protein>
    <submittedName>
        <fullName evidence="1">Uncharacterized protein</fullName>
    </submittedName>
</protein>
<keyword evidence="2" id="KW-1185">Reference proteome</keyword>
<evidence type="ECO:0000313" key="2">
    <source>
        <dbReference type="Proteomes" id="UP001152484"/>
    </source>
</evidence>
<dbReference type="OrthoDB" id="1286631at2759"/>
<organism evidence="1 2">
    <name type="scientific">Cuscuta europaea</name>
    <name type="common">European dodder</name>
    <dbReference type="NCBI Taxonomy" id="41803"/>
    <lineage>
        <taxon>Eukaryota</taxon>
        <taxon>Viridiplantae</taxon>
        <taxon>Streptophyta</taxon>
        <taxon>Embryophyta</taxon>
        <taxon>Tracheophyta</taxon>
        <taxon>Spermatophyta</taxon>
        <taxon>Magnoliopsida</taxon>
        <taxon>eudicotyledons</taxon>
        <taxon>Gunneridae</taxon>
        <taxon>Pentapetalae</taxon>
        <taxon>asterids</taxon>
        <taxon>lamiids</taxon>
        <taxon>Solanales</taxon>
        <taxon>Convolvulaceae</taxon>
        <taxon>Cuscuteae</taxon>
        <taxon>Cuscuta</taxon>
        <taxon>Cuscuta subgen. Cuscuta</taxon>
    </lineage>
</organism>
<proteinExistence type="predicted"/>
<dbReference type="Proteomes" id="UP001152484">
    <property type="component" value="Unassembled WGS sequence"/>
</dbReference>
<accession>A0A9P1E4I8</accession>
<sequence length="119" mass="13395">MRGTDAVIRAAFDWLNREETQTRVKGGTPPFQYAESARSGTKLGVVLATLARMAMAVKVVSGYRKGTTFLHRHPVLGIPSVLSYLYIRLSFSFHCIDLYYEQIFAHLFIYGGYGFPLPD</sequence>
<dbReference type="EMBL" id="CAMAPE010000010">
    <property type="protein sequence ID" value="CAH9078021.1"/>
    <property type="molecule type" value="Genomic_DNA"/>
</dbReference>
<comment type="caution">
    <text evidence="1">The sequence shown here is derived from an EMBL/GenBank/DDBJ whole genome shotgun (WGS) entry which is preliminary data.</text>
</comment>
<reference evidence="1" key="1">
    <citation type="submission" date="2022-07" db="EMBL/GenBank/DDBJ databases">
        <authorList>
            <person name="Macas J."/>
            <person name="Novak P."/>
            <person name="Neumann P."/>
        </authorList>
    </citation>
    <scope>NUCLEOTIDE SEQUENCE</scope>
</reference>
<dbReference type="AlphaFoldDB" id="A0A9P1E4I8"/>
<evidence type="ECO:0000313" key="1">
    <source>
        <dbReference type="EMBL" id="CAH9078021.1"/>
    </source>
</evidence>
<feature type="non-terminal residue" evidence="1">
    <location>
        <position position="119"/>
    </location>
</feature>
<name>A0A9P1E4I8_CUSEU</name>